<dbReference type="PANTHER" id="PTHR10953">
    <property type="entry name" value="UBIQUITIN-ACTIVATING ENZYME E1"/>
    <property type="match status" value="1"/>
</dbReference>
<dbReference type="SMART" id="SM00450">
    <property type="entry name" value="RHOD"/>
    <property type="match status" value="1"/>
</dbReference>
<dbReference type="SUPFAM" id="SSF69572">
    <property type="entry name" value="Activating enzymes of the ubiquitin-like proteins"/>
    <property type="match status" value="1"/>
</dbReference>
<dbReference type="Pfam" id="PF00581">
    <property type="entry name" value="Rhodanese"/>
    <property type="match status" value="1"/>
</dbReference>
<dbReference type="InterPro" id="IPR036873">
    <property type="entry name" value="Rhodanese-like_dom_sf"/>
</dbReference>
<dbReference type="InterPro" id="IPR035985">
    <property type="entry name" value="Ubiquitin-activating_enz"/>
</dbReference>
<keyword evidence="2" id="KW-0808">Transferase</keyword>
<dbReference type="RefSeq" id="WP_284103008.1">
    <property type="nucleotide sequence ID" value="NZ_JARRAF010000046.1"/>
</dbReference>
<keyword evidence="2" id="KW-0548">Nucleotidyltransferase</keyword>
<dbReference type="InterPro" id="IPR001763">
    <property type="entry name" value="Rhodanese-like_dom"/>
</dbReference>
<gene>
    <name evidence="2" type="primary">moeB</name>
    <name evidence="2" type="ORF">PZA18_21825</name>
</gene>
<feature type="domain" description="Rhodanese" evidence="1">
    <location>
        <begin position="295"/>
        <end position="385"/>
    </location>
</feature>
<dbReference type="Proteomes" id="UP001172778">
    <property type="component" value="Unassembled WGS sequence"/>
</dbReference>
<evidence type="ECO:0000313" key="3">
    <source>
        <dbReference type="Proteomes" id="UP001172778"/>
    </source>
</evidence>
<dbReference type="PROSITE" id="PS50206">
    <property type="entry name" value="RHODANESE_3"/>
    <property type="match status" value="1"/>
</dbReference>
<dbReference type="CDD" id="cd00757">
    <property type="entry name" value="ThiF_MoeB_HesA_family"/>
    <property type="match status" value="1"/>
</dbReference>
<dbReference type="Gene3D" id="3.40.50.720">
    <property type="entry name" value="NAD(P)-binding Rossmann-like Domain"/>
    <property type="match status" value="1"/>
</dbReference>
<dbReference type="CDD" id="cd00158">
    <property type="entry name" value="RHOD"/>
    <property type="match status" value="1"/>
</dbReference>
<dbReference type="Pfam" id="PF00899">
    <property type="entry name" value="ThiF"/>
    <property type="match status" value="1"/>
</dbReference>
<dbReference type="NCBIfam" id="NF004281">
    <property type="entry name" value="PRK05690.1"/>
    <property type="match status" value="1"/>
</dbReference>
<evidence type="ECO:0000313" key="2">
    <source>
        <dbReference type="EMBL" id="MDK2126688.1"/>
    </source>
</evidence>
<dbReference type="Gene3D" id="3.40.250.10">
    <property type="entry name" value="Rhodanese-like domain"/>
    <property type="match status" value="1"/>
</dbReference>
<organism evidence="2 3">
    <name type="scientific">Parachitinimonas caeni</name>
    <dbReference type="NCBI Taxonomy" id="3031301"/>
    <lineage>
        <taxon>Bacteria</taxon>
        <taxon>Pseudomonadati</taxon>
        <taxon>Pseudomonadota</taxon>
        <taxon>Betaproteobacteria</taxon>
        <taxon>Neisseriales</taxon>
        <taxon>Chitinibacteraceae</taxon>
        <taxon>Parachitinimonas</taxon>
    </lineage>
</organism>
<keyword evidence="3" id="KW-1185">Reference proteome</keyword>
<accession>A0ABT7E313</accession>
<evidence type="ECO:0000259" key="1">
    <source>
        <dbReference type="PROSITE" id="PS50206"/>
    </source>
</evidence>
<comment type="caution">
    <text evidence="2">The sequence shown here is derived from an EMBL/GenBank/DDBJ whole genome shotgun (WGS) entry which is preliminary data.</text>
</comment>
<dbReference type="PANTHER" id="PTHR10953:SF102">
    <property type="entry name" value="ADENYLYLTRANSFERASE AND SULFURTRANSFERASE MOCS3"/>
    <property type="match status" value="1"/>
</dbReference>
<reference evidence="2" key="1">
    <citation type="submission" date="2023-03" db="EMBL/GenBank/DDBJ databases">
        <title>Chitinimonas shenzhenensis gen. nov., sp. nov., a novel member of family Burkholderiaceae isolated from activated sludge collected in Shen Zhen, China.</title>
        <authorList>
            <person name="Wang X."/>
        </authorList>
    </citation>
    <scope>NUCLEOTIDE SEQUENCE</scope>
    <source>
        <strain evidence="2">DQS-5</strain>
    </source>
</reference>
<proteinExistence type="predicted"/>
<sequence>MPLPPLVPPAAELSAADIARYSRHLLLPEVGLTGQQRLKHARVLVIGAGGLGSPVLLYLAAAGVGTLGIIDGDVVEASNLQRQVIHTVAGIGQPKTESARAALLALNPELKVILHAGRLEAGNALALMAPYDLVIDGCDNFATRYLVNDACVLAGKPYVWGSIFRFEGQASVFWEQAPGDAGIHYRDLYPEPPPPELAPSCAEGGVLGVLCAAIGAIMATEAIKLITGIGESLLGRLLVYDALEMRQRCLPIRRDPKRQPITGLIDYPAFCGLGVVSSPASASISPAQLQQWRQGGVPFCLIDLREPAERAIVQIAGAEAIPKDQLLNHPTLLDASGAVPIVLHCKSGQRSLAVLQALQGQGYRGLHHLDGGILAWIRDVEPSLPSY</sequence>
<dbReference type="EMBL" id="JARRAF010000046">
    <property type="protein sequence ID" value="MDK2126688.1"/>
    <property type="molecule type" value="Genomic_DNA"/>
</dbReference>
<dbReference type="GO" id="GO:0016779">
    <property type="term" value="F:nucleotidyltransferase activity"/>
    <property type="evidence" value="ECO:0007669"/>
    <property type="project" value="UniProtKB-KW"/>
</dbReference>
<protein>
    <submittedName>
        <fullName evidence="2">Molybdopterin-synthase adenylyltransferase MoeB</fullName>
    </submittedName>
</protein>
<name>A0ABT7E313_9NEIS</name>
<dbReference type="InterPro" id="IPR000594">
    <property type="entry name" value="ThiF_NAD_FAD-bd"/>
</dbReference>
<dbReference type="InterPro" id="IPR045886">
    <property type="entry name" value="ThiF/MoeB/HesA"/>
</dbReference>